<organism evidence="1">
    <name type="scientific">Gonatozygon brebissonii</name>
    <dbReference type="NCBI Taxonomy" id="184482"/>
    <lineage>
        <taxon>Eukaryota</taxon>
        <taxon>Viridiplantae</taxon>
        <taxon>Streptophyta</taxon>
        <taxon>Zygnematophyceae</taxon>
        <taxon>Zygnematophycidae</taxon>
        <taxon>Desmidiales</taxon>
        <taxon>Gonatozygaceae</taxon>
        <taxon>Gonatozygon</taxon>
    </lineage>
</organism>
<keyword evidence="1" id="KW-0496">Mitochondrion</keyword>
<reference evidence="1" key="1">
    <citation type="submission" date="2019-03" db="EMBL/GenBank/DDBJ databases">
        <authorList>
            <person name="Cox C."/>
        </authorList>
    </citation>
    <scope>NUCLEOTIDE SEQUENCE</scope>
</reference>
<name>A0A6G9IF03_9VIRI</name>
<evidence type="ECO:0000313" key="1">
    <source>
        <dbReference type="EMBL" id="QIQ23040.1"/>
    </source>
</evidence>
<dbReference type="InterPro" id="IPR027417">
    <property type="entry name" value="P-loop_NTPase"/>
</dbReference>
<dbReference type="EMBL" id="MK720950">
    <property type="protein sequence ID" value="QIQ23040.1"/>
    <property type="molecule type" value="Genomic_DNA"/>
</dbReference>
<dbReference type="GeneID" id="54116053"/>
<accession>A0A6G9IF03</accession>
<proteinExistence type="predicted"/>
<geneLocation type="mitochondrion" evidence="1"/>
<dbReference type="Gene3D" id="3.40.50.300">
    <property type="entry name" value="P-loop containing nucleotide triphosphate hydrolases"/>
    <property type="match status" value="1"/>
</dbReference>
<protein>
    <submittedName>
        <fullName evidence="1">Primase</fullName>
    </submittedName>
</protein>
<gene>
    <name evidence="1" type="primary">orf487</name>
</gene>
<dbReference type="RefSeq" id="YP_009755762.1">
    <property type="nucleotide sequence ID" value="NC_046951.1"/>
</dbReference>
<sequence>MSDVEYYRGDLAILKMLTGGDALKGRQKLVQGSSEIVVNGLVMIVSNYPLGSLDTSNAIARRMRVFPVENVPKEIREDLLI</sequence>
<dbReference type="AlphaFoldDB" id="A0A6G9IF03"/>